<dbReference type="Proteomes" id="UP000691718">
    <property type="component" value="Unassembled WGS sequence"/>
</dbReference>
<evidence type="ECO:0000313" key="3">
    <source>
        <dbReference type="Proteomes" id="UP000691718"/>
    </source>
</evidence>
<evidence type="ECO:0000313" key="2">
    <source>
        <dbReference type="EMBL" id="CAG5036857.1"/>
    </source>
</evidence>
<comment type="caution">
    <text evidence="2">The sequence shown here is derived from an EMBL/GenBank/DDBJ whole genome shotgun (WGS) entry which is preliminary data.</text>
</comment>
<accession>A0A8S3XSR6</accession>
<proteinExistence type="predicted"/>
<dbReference type="AlphaFoldDB" id="A0A8S3XSR6"/>
<evidence type="ECO:0000256" key="1">
    <source>
        <dbReference type="SAM" id="MobiDB-lite"/>
    </source>
</evidence>
<reference evidence="2" key="1">
    <citation type="submission" date="2021-04" db="EMBL/GenBank/DDBJ databases">
        <authorList>
            <person name="Tunstrom K."/>
        </authorList>
    </citation>
    <scope>NUCLEOTIDE SEQUENCE</scope>
</reference>
<feature type="compositionally biased region" description="Polar residues" evidence="1">
    <location>
        <begin position="23"/>
        <end position="41"/>
    </location>
</feature>
<gene>
    <name evidence="2" type="ORF">PAPOLLO_LOCUS20933</name>
</gene>
<organism evidence="2 3">
    <name type="scientific">Parnassius apollo</name>
    <name type="common">Apollo butterfly</name>
    <name type="synonym">Papilio apollo</name>
    <dbReference type="NCBI Taxonomy" id="110799"/>
    <lineage>
        <taxon>Eukaryota</taxon>
        <taxon>Metazoa</taxon>
        <taxon>Ecdysozoa</taxon>
        <taxon>Arthropoda</taxon>
        <taxon>Hexapoda</taxon>
        <taxon>Insecta</taxon>
        <taxon>Pterygota</taxon>
        <taxon>Neoptera</taxon>
        <taxon>Endopterygota</taxon>
        <taxon>Lepidoptera</taxon>
        <taxon>Glossata</taxon>
        <taxon>Ditrysia</taxon>
        <taxon>Papilionoidea</taxon>
        <taxon>Papilionidae</taxon>
        <taxon>Parnassiinae</taxon>
        <taxon>Parnassini</taxon>
        <taxon>Parnassius</taxon>
        <taxon>Parnassius</taxon>
    </lineage>
</organism>
<name>A0A8S3XSR6_PARAO</name>
<protein>
    <submittedName>
        <fullName evidence="2">(apollo) hypothetical protein</fullName>
    </submittedName>
</protein>
<sequence>MDPHGLSLRVKFKSSGDHLPGNETANDGSPQPEKQTETQSRGPRPDTPPPSDKASTSQVIEEAISRLAKGVPLVGKYDTSKKTTLELGKWGLSKELIYKIVAANPHHHIRYCCSPVRPPGHTIG</sequence>
<dbReference type="EMBL" id="CAJQZP010001297">
    <property type="protein sequence ID" value="CAG5036857.1"/>
    <property type="molecule type" value="Genomic_DNA"/>
</dbReference>
<feature type="region of interest" description="Disordered" evidence="1">
    <location>
        <begin position="1"/>
        <end position="60"/>
    </location>
</feature>
<keyword evidence="3" id="KW-1185">Reference proteome</keyword>